<name>A0A350HBN3_UNCW3</name>
<evidence type="ECO:0000313" key="3">
    <source>
        <dbReference type="EMBL" id="HAV92949.1"/>
    </source>
</evidence>
<evidence type="ECO:0000313" key="4">
    <source>
        <dbReference type="Proteomes" id="UP000264062"/>
    </source>
</evidence>
<dbReference type="GO" id="GO:0008236">
    <property type="term" value="F:serine-type peptidase activity"/>
    <property type="evidence" value="ECO:0007669"/>
    <property type="project" value="InterPro"/>
</dbReference>
<evidence type="ECO:0000256" key="1">
    <source>
        <dbReference type="ARBA" id="ARBA00022729"/>
    </source>
</evidence>
<dbReference type="Pfam" id="PF00326">
    <property type="entry name" value="Peptidase_S9"/>
    <property type="match status" value="1"/>
</dbReference>
<dbReference type="EMBL" id="DMZY01000211">
    <property type="protein sequence ID" value="HAV92949.1"/>
    <property type="molecule type" value="Genomic_DNA"/>
</dbReference>
<proteinExistence type="predicted"/>
<accession>A0A350HBN3</accession>
<sequence>MKRLFFTLTVFFASLILFAVNLGNSIFIPDEWTILGPMHVALREGISSIPFYSDIDKYSKKTPHYRFFEGKDIEFFTVNSDDGRLHIEGDTIPFLASQDAFGFSGVLNQYYAFNHIESESAQTALVYAGGVSSFYVNGKKYNGDSYNFDRVYSPVDLKNGKNSISFVLSGYYSYADAYIKIYSSCYPFVFNEKEALIFDIIRDSLMNGFISVQIINSSAKDIEIKIRSSENDNIFYAEEKQESIPHLGVKNIPIKVSMKKAVSKGDKAQIKLSIESGDFSKEESLDFKVSNILDVRRETFISQADSSVQYYAIRLPENFSENALYPLIISLHGAGVKAEGQASAYRESKTSILCCPTNRGEYGFDWQELGRIDFLEAKREIEKKYHIDKERVSLTGHSMGGHGTMYLGALYAQDFSSIVPASGWINFNTYIPQTFQRVNLFDNKEARECIDILKDGDNPLVLCENLKNTRVLLIHGDKDDNVPVFQSRIFYNTLKSSGVKADIYEYENEGHWFDIPKTDGIDCIDSDEIRNFIENSRKQRMPRENSFKTFSLFVSDSSDYATIDRQIIKYEASLIKIKLGLREISIETKNVEGFSLYGMDGIYNEKTDIIINGERISAKPKGILSFCLKNNKFKLSNKKAVRNNYSLINYAFFSPFAIVYSTSDSIADITYGQAINLFNTYTVKCRGVCEIIPDSSEKEFMGKNIIFIGIPKEKTKWRKVFNSLDIKIDNEQISDGKEIYKGRDLSFVFCKSTKEKTLATAFIGNSVKGQETSLFFSLLTSSPNLPEYMLFDERVLEDGFNGIIKCGFY</sequence>
<keyword evidence="1" id="KW-0732">Signal</keyword>
<evidence type="ECO:0000259" key="2">
    <source>
        <dbReference type="Pfam" id="PF00326"/>
    </source>
</evidence>
<dbReference type="Gene3D" id="3.40.50.1820">
    <property type="entry name" value="alpha/beta hydrolase"/>
    <property type="match status" value="1"/>
</dbReference>
<protein>
    <recommendedName>
        <fullName evidence="2">Peptidase S9 prolyl oligopeptidase catalytic domain-containing protein</fullName>
    </recommendedName>
</protein>
<dbReference type="SUPFAM" id="SSF53474">
    <property type="entry name" value="alpha/beta-Hydrolases"/>
    <property type="match status" value="1"/>
</dbReference>
<dbReference type="Proteomes" id="UP000264062">
    <property type="component" value="Unassembled WGS sequence"/>
</dbReference>
<comment type="caution">
    <text evidence="3">The sequence shown here is derived from an EMBL/GenBank/DDBJ whole genome shotgun (WGS) entry which is preliminary data.</text>
</comment>
<gene>
    <name evidence="3" type="ORF">DCW38_07215</name>
</gene>
<dbReference type="AlphaFoldDB" id="A0A350HBN3"/>
<reference evidence="3 4" key="1">
    <citation type="journal article" date="2018" name="Nat. Biotechnol.">
        <title>A standardized bacterial taxonomy based on genome phylogeny substantially revises the tree of life.</title>
        <authorList>
            <person name="Parks D.H."/>
            <person name="Chuvochina M."/>
            <person name="Waite D.W."/>
            <person name="Rinke C."/>
            <person name="Skarshewski A."/>
            <person name="Chaumeil P.A."/>
            <person name="Hugenholtz P."/>
        </authorList>
    </citation>
    <scope>NUCLEOTIDE SEQUENCE [LARGE SCALE GENOMIC DNA]</scope>
    <source>
        <strain evidence="3">UBA9956</strain>
    </source>
</reference>
<dbReference type="GO" id="GO:0006508">
    <property type="term" value="P:proteolysis"/>
    <property type="evidence" value="ECO:0007669"/>
    <property type="project" value="InterPro"/>
</dbReference>
<dbReference type="InterPro" id="IPR050955">
    <property type="entry name" value="Plant_Biomass_Hydrol_Est"/>
</dbReference>
<dbReference type="PANTHER" id="PTHR43037">
    <property type="entry name" value="UNNAMED PRODUCT-RELATED"/>
    <property type="match status" value="1"/>
</dbReference>
<feature type="domain" description="Peptidase S9 prolyl oligopeptidase catalytic" evidence="2">
    <location>
        <begin position="373"/>
        <end position="518"/>
    </location>
</feature>
<dbReference type="InterPro" id="IPR029058">
    <property type="entry name" value="AB_hydrolase_fold"/>
</dbReference>
<dbReference type="PANTHER" id="PTHR43037:SF4">
    <property type="entry name" value="PEPTIDASE S9 PROLYL OLIGOPEPTIDASE CATALYTIC DOMAIN-CONTAINING PROTEIN"/>
    <property type="match status" value="1"/>
</dbReference>
<organism evidence="3 4">
    <name type="scientific">candidate division WOR-3 bacterium</name>
    <dbReference type="NCBI Taxonomy" id="2052148"/>
    <lineage>
        <taxon>Bacteria</taxon>
        <taxon>Bacteria division WOR-3</taxon>
    </lineage>
</organism>
<dbReference type="InterPro" id="IPR001375">
    <property type="entry name" value="Peptidase_S9_cat"/>
</dbReference>